<dbReference type="EMBL" id="UINC01088142">
    <property type="protein sequence ID" value="SVC38118.1"/>
    <property type="molecule type" value="Genomic_DNA"/>
</dbReference>
<dbReference type="AlphaFoldDB" id="A0A382LN03"/>
<accession>A0A382LN03</accession>
<gene>
    <name evidence="1" type="ORF">METZ01_LOCUS290972</name>
</gene>
<name>A0A382LN03_9ZZZZ</name>
<organism evidence="1">
    <name type="scientific">marine metagenome</name>
    <dbReference type="NCBI Taxonomy" id="408172"/>
    <lineage>
        <taxon>unclassified sequences</taxon>
        <taxon>metagenomes</taxon>
        <taxon>ecological metagenomes</taxon>
    </lineage>
</organism>
<reference evidence="1" key="1">
    <citation type="submission" date="2018-05" db="EMBL/GenBank/DDBJ databases">
        <authorList>
            <person name="Lanie J.A."/>
            <person name="Ng W.-L."/>
            <person name="Kazmierczak K.M."/>
            <person name="Andrzejewski T.M."/>
            <person name="Davidsen T.M."/>
            <person name="Wayne K.J."/>
            <person name="Tettelin H."/>
            <person name="Glass J.I."/>
            <person name="Rusch D."/>
            <person name="Podicherti R."/>
            <person name="Tsui H.-C.T."/>
            <person name="Winkler M.E."/>
        </authorList>
    </citation>
    <scope>NUCLEOTIDE SEQUENCE</scope>
</reference>
<protein>
    <submittedName>
        <fullName evidence="1">Uncharacterized protein</fullName>
    </submittedName>
</protein>
<sequence length="160" mass="18503">MRNILILTTLISGLIFTSLVKNKTRLLEKELLYLDNEINSLNFNLNEASLDFEYLTTPKYISLLAKNFLDENFSYYKESQIKKSIEPEKNLAILKKLKNDNTFTQLSTEKSVNKKSNVAKEIDNRHLRRSKKISVSKKVHNWAGLQIIKSFLGIPTIPVK</sequence>
<evidence type="ECO:0000313" key="1">
    <source>
        <dbReference type="EMBL" id="SVC38118.1"/>
    </source>
</evidence>
<proteinExistence type="predicted"/>